<feature type="compositionally biased region" description="Polar residues" evidence="3">
    <location>
        <begin position="1"/>
        <end position="12"/>
    </location>
</feature>
<proteinExistence type="predicted"/>
<dbReference type="Gramene" id="rna32421">
    <property type="protein sequence ID" value="RHN56949.1"/>
    <property type="gene ID" value="gene32421"/>
</dbReference>
<dbReference type="SMART" id="SM00358">
    <property type="entry name" value="DSRM"/>
    <property type="match status" value="2"/>
</dbReference>
<evidence type="ECO:0000313" key="5">
    <source>
        <dbReference type="EMBL" id="RHN56949.1"/>
    </source>
</evidence>
<dbReference type="Pfam" id="PF00035">
    <property type="entry name" value="dsrm"/>
    <property type="match status" value="1"/>
</dbReference>
<evidence type="ECO:0000313" key="6">
    <source>
        <dbReference type="Proteomes" id="UP000265566"/>
    </source>
</evidence>
<gene>
    <name evidence="5" type="ORF">MtrunA17_Chr5g0435011</name>
</gene>
<dbReference type="PANTHER" id="PTHR46031">
    <property type="match status" value="1"/>
</dbReference>
<dbReference type="Gene3D" id="3.30.160.20">
    <property type="match status" value="2"/>
</dbReference>
<keyword evidence="2" id="KW-0694">RNA-binding</keyword>
<evidence type="ECO:0000256" key="2">
    <source>
        <dbReference type="ARBA" id="ARBA00022884"/>
    </source>
</evidence>
<evidence type="ECO:0000256" key="1">
    <source>
        <dbReference type="ARBA" id="ARBA00022737"/>
    </source>
</evidence>
<dbReference type="SUPFAM" id="SSF54768">
    <property type="entry name" value="dsRNA-binding domain-like"/>
    <property type="match status" value="2"/>
</dbReference>
<reference evidence="6" key="1">
    <citation type="journal article" date="2018" name="Nat. Plants">
        <title>Whole-genome landscape of Medicago truncatula symbiotic genes.</title>
        <authorList>
            <person name="Pecrix Y."/>
            <person name="Staton S.E."/>
            <person name="Sallet E."/>
            <person name="Lelandais-Briere C."/>
            <person name="Moreau S."/>
            <person name="Carrere S."/>
            <person name="Blein T."/>
            <person name="Jardinaud M.F."/>
            <person name="Latrasse D."/>
            <person name="Zouine M."/>
            <person name="Zahm M."/>
            <person name="Kreplak J."/>
            <person name="Mayjonade B."/>
            <person name="Satge C."/>
            <person name="Perez M."/>
            <person name="Cauet S."/>
            <person name="Marande W."/>
            <person name="Chantry-Darmon C."/>
            <person name="Lopez-Roques C."/>
            <person name="Bouchez O."/>
            <person name="Berard A."/>
            <person name="Debelle F."/>
            <person name="Munos S."/>
            <person name="Bendahmane A."/>
            <person name="Berges H."/>
            <person name="Niebel A."/>
            <person name="Buitink J."/>
            <person name="Frugier F."/>
            <person name="Benhamed M."/>
            <person name="Crespi M."/>
            <person name="Gouzy J."/>
            <person name="Gamas P."/>
        </authorList>
    </citation>
    <scope>NUCLEOTIDE SEQUENCE [LARGE SCALE GENOMIC DNA]</scope>
    <source>
        <strain evidence="6">cv. Jemalong A17</strain>
    </source>
</reference>
<evidence type="ECO:0000256" key="3">
    <source>
        <dbReference type="SAM" id="MobiDB-lite"/>
    </source>
</evidence>
<dbReference type="EMBL" id="PSQE01000005">
    <property type="protein sequence ID" value="RHN56949.1"/>
    <property type="molecule type" value="Genomic_DNA"/>
</dbReference>
<feature type="domain" description="DRBM" evidence="4">
    <location>
        <begin position="113"/>
        <end position="178"/>
    </location>
</feature>
<dbReference type="GO" id="GO:0003723">
    <property type="term" value="F:RNA binding"/>
    <property type="evidence" value="ECO:0007669"/>
    <property type="project" value="UniProtKB-KW"/>
</dbReference>
<keyword evidence="1" id="KW-0677">Repeat</keyword>
<name>A0A396HUF5_MEDTR</name>
<dbReference type="OrthoDB" id="5988181at2759"/>
<sequence length="460" mass="49828">MASSSSAPQNRASVSPELPPQLPPVPMFKNNLIQFALKSNMKHPEFFSRNEGSIQAPAYRSSVMVDGLVFTSQLTFFHRKAAEQEVARFALEYLTKKVKDEAYSIMSEAVTFCKTVLNEYASKLSIQLPTYKSVEYKEVIPYFVCTLDLNGTSYTGDAARRKKDAVELAARAAILSILGNSNSGVLLAQIIKTKAKLFDSTKPKALQPTCDSVLVLPEESSERSSLLLQLFGAKDKDVADPVGNDNTLQHTRDSVIVSPMGNSAHSGGHIQVLDDKDKETDVANPVGDSTLQPTRDSVIVSPMGYSAHSGGHLQLLDDKEKDKGVADPVGNDNTLQATRDSVIVSPMENSAHSGGHLQLFGAKGKVVTDPMGNDNINEIEMACPESGPIISTSQQPEMQTHEPTPEAAKSSNEPEQPSVALPIDTGVSVKRRRRLKYKANKKARMEAELKALNGSSCVAQ</sequence>
<feature type="domain" description="DRBM" evidence="4">
    <location>
        <begin position="28"/>
        <end position="95"/>
    </location>
</feature>
<dbReference type="Proteomes" id="UP000265566">
    <property type="component" value="Chromosome 5"/>
</dbReference>
<feature type="compositionally biased region" description="Basic residues" evidence="3">
    <location>
        <begin position="429"/>
        <end position="442"/>
    </location>
</feature>
<feature type="region of interest" description="Disordered" evidence="3">
    <location>
        <begin position="1"/>
        <end position="22"/>
    </location>
</feature>
<dbReference type="PANTHER" id="PTHR46031:SF37">
    <property type="entry name" value="DRBM DOMAIN-CONTAINING PROTEIN"/>
    <property type="match status" value="1"/>
</dbReference>
<comment type="caution">
    <text evidence="5">The sequence shown here is derived from an EMBL/GenBank/DDBJ whole genome shotgun (WGS) entry which is preliminary data.</text>
</comment>
<feature type="region of interest" description="Disordered" evidence="3">
    <location>
        <begin position="390"/>
        <end position="443"/>
    </location>
</feature>
<dbReference type="InterPro" id="IPR014720">
    <property type="entry name" value="dsRBD_dom"/>
</dbReference>
<protein>
    <submittedName>
        <fullName evidence="5">Putative double-stranded RNA-binding domain-containing protein</fullName>
    </submittedName>
</protein>
<organism evidence="5 6">
    <name type="scientific">Medicago truncatula</name>
    <name type="common">Barrel medic</name>
    <name type="synonym">Medicago tribuloides</name>
    <dbReference type="NCBI Taxonomy" id="3880"/>
    <lineage>
        <taxon>Eukaryota</taxon>
        <taxon>Viridiplantae</taxon>
        <taxon>Streptophyta</taxon>
        <taxon>Embryophyta</taxon>
        <taxon>Tracheophyta</taxon>
        <taxon>Spermatophyta</taxon>
        <taxon>Magnoliopsida</taxon>
        <taxon>eudicotyledons</taxon>
        <taxon>Gunneridae</taxon>
        <taxon>Pentapetalae</taxon>
        <taxon>rosids</taxon>
        <taxon>fabids</taxon>
        <taxon>Fabales</taxon>
        <taxon>Fabaceae</taxon>
        <taxon>Papilionoideae</taxon>
        <taxon>50 kb inversion clade</taxon>
        <taxon>NPAAA clade</taxon>
        <taxon>Hologalegina</taxon>
        <taxon>IRL clade</taxon>
        <taxon>Trifolieae</taxon>
        <taxon>Medicago</taxon>
    </lineage>
</organism>
<evidence type="ECO:0000259" key="4">
    <source>
        <dbReference type="SMART" id="SM00358"/>
    </source>
</evidence>
<accession>A0A396HUF5</accession>
<dbReference type="AlphaFoldDB" id="A0A396HUF5"/>